<dbReference type="SMART" id="SM00563">
    <property type="entry name" value="PlsC"/>
    <property type="match status" value="1"/>
</dbReference>
<evidence type="ECO:0000259" key="1">
    <source>
        <dbReference type="SMART" id="SM00563"/>
    </source>
</evidence>
<dbReference type="AlphaFoldDB" id="A3VDG1"/>
<accession>A3VDG1</accession>
<dbReference type="Proteomes" id="UP000002931">
    <property type="component" value="Unassembled WGS sequence"/>
</dbReference>
<feature type="domain" description="Phospholipid/glycerol acyltransferase" evidence="1">
    <location>
        <begin position="80"/>
        <end position="204"/>
    </location>
</feature>
<proteinExistence type="predicted"/>
<dbReference type="OrthoDB" id="1113830at2"/>
<comment type="caution">
    <text evidence="2">The sequence shown here is derived from an EMBL/GenBank/DDBJ whole genome shotgun (WGS) entry which is preliminary data.</text>
</comment>
<name>A3VDG1_9RHOB</name>
<dbReference type="eggNOG" id="COG0204">
    <property type="taxonomic scope" value="Bacteria"/>
</dbReference>
<sequence length="290" mass="31689">MQGAARDISYAATIEGRLARFAVRVIEDATGRRRLMRRAMGYEAELAGGAEFWSLMAARYGLDPVLGGAGLSAIPVTGPVVLVANHPFGVLDGLLMGVILQRARGAGFRILAHEVFSRAAELRDVILPVDFAGTPEAARRTIQMRRDAQDFLSAGGAIGVFPGGTASTAATPFGRAMDPEWRRFTAKLVARSGATVVPIYFDGQNSRLFQLASHLSVPLRMGLLMHEFRARVDRPVQAIIGDPIAPDTLAQFRADPKSMMDFLRERTYALSPTPVDWRATGYEFEERRRA</sequence>
<dbReference type="InterPro" id="IPR002123">
    <property type="entry name" value="Plipid/glycerol_acylTrfase"/>
</dbReference>
<dbReference type="InterPro" id="IPR045746">
    <property type="entry name" value="ACT14924-like_Acyltransf_dom"/>
</dbReference>
<dbReference type="HOGENOM" id="CLU_067500_0_0_5"/>
<dbReference type="Pfam" id="PF19576">
    <property type="entry name" value="Acyltransf_2"/>
    <property type="match status" value="1"/>
</dbReference>
<keyword evidence="2" id="KW-0808">Transferase</keyword>
<dbReference type="EMBL" id="AAMT01000004">
    <property type="protein sequence ID" value="EAQ13550.1"/>
    <property type="molecule type" value="Genomic_DNA"/>
</dbReference>
<reference evidence="2 3" key="1">
    <citation type="journal article" date="2010" name="J. Bacteriol.">
        <title>Genome sequences of Pelagibaca bermudensis HTCC2601T and Maritimibacter alkaliphilus HTCC2654T, the type strains of two marine Roseobacter genera.</title>
        <authorList>
            <person name="Thrash J.C."/>
            <person name="Cho J.C."/>
            <person name="Ferriera S."/>
            <person name="Johnson J."/>
            <person name="Vergin K.L."/>
            <person name="Giovannoni S.J."/>
        </authorList>
    </citation>
    <scope>NUCLEOTIDE SEQUENCE [LARGE SCALE GENOMIC DNA]</scope>
    <source>
        <strain evidence="2 3">HTCC2654</strain>
    </source>
</reference>
<protein>
    <submittedName>
        <fullName evidence="2">Acyltransferase domain protein</fullName>
    </submittedName>
</protein>
<dbReference type="STRING" id="314271.RB2654_02514"/>
<organism evidence="2 3">
    <name type="scientific">Maritimibacter alkaliphilus HTCC2654</name>
    <dbReference type="NCBI Taxonomy" id="314271"/>
    <lineage>
        <taxon>Bacteria</taxon>
        <taxon>Pseudomonadati</taxon>
        <taxon>Pseudomonadota</taxon>
        <taxon>Alphaproteobacteria</taxon>
        <taxon>Rhodobacterales</taxon>
        <taxon>Roseobacteraceae</taxon>
        <taxon>Maritimibacter</taxon>
    </lineage>
</organism>
<keyword evidence="3" id="KW-1185">Reference proteome</keyword>
<dbReference type="GO" id="GO:0016746">
    <property type="term" value="F:acyltransferase activity"/>
    <property type="evidence" value="ECO:0007669"/>
    <property type="project" value="UniProtKB-KW"/>
</dbReference>
<keyword evidence="2" id="KW-0012">Acyltransferase</keyword>
<evidence type="ECO:0000313" key="2">
    <source>
        <dbReference type="EMBL" id="EAQ13550.1"/>
    </source>
</evidence>
<dbReference type="SUPFAM" id="SSF69593">
    <property type="entry name" value="Glycerol-3-phosphate (1)-acyltransferase"/>
    <property type="match status" value="1"/>
</dbReference>
<gene>
    <name evidence="2" type="ORF">RB2654_02514</name>
</gene>
<evidence type="ECO:0000313" key="3">
    <source>
        <dbReference type="Proteomes" id="UP000002931"/>
    </source>
</evidence>
<dbReference type="CDD" id="cd07986">
    <property type="entry name" value="LPLAT_ACT14924-like"/>
    <property type="match status" value="1"/>
</dbReference>